<name>A0A829MC22_9MYCO</name>
<evidence type="ECO:0000313" key="2">
    <source>
        <dbReference type="Proteomes" id="UP000018502"/>
    </source>
</evidence>
<evidence type="ECO:0000313" key="1">
    <source>
        <dbReference type="EMBL" id="ESV63555.1"/>
    </source>
</evidence>
<dbReference type="Proteomes" id="UP000018502">
    <property type="component" value="Unassembled WGS sequence"/>
</dbReference>
<accession>A0A829MC22</accession>
<dbReference type="EMBL" id="AYTF01000001">
    <property type="protein sequence ID" value="ESV63555.1"/>
    <property type="molecule type" value="Genomic_DNA"/>
</dbReference>
<reference evidence="1 2" key="1">
    <citation type="journal article" date="2014" name="Emerg. Infect. Dis.">
        <title>High-level Relatedness among Mycobacterium abscessus subsp. massiliense Strains from Widely Separated Outbreaks.</title>
        <authorList>
            <person name="Tettelin H."/>
            <person name="Davidson R.M."/>
            <person name="Agrawal S."/>
            <person name="Aitken M.L."/>
            <person name="Shallom S."/>
            <person name="Hasan N.A."/>
            <person name="Strong M."/>
            <person name="Nogueira de Moura V.C."/>
            <person name="De Groote M.A."/>
            <person name="Duarte R.S."/>
            <person name="Hine E."/>
            <person name="Parankush S."/>
            <person name="Su Q."/>
            <person name="Daugherty S.C."/>
            <person name="Fraser C.M."/>
            <person name="Brown-Elliott B.A."/>
            <person name="Wallace R.J.Jr."/>
            <person name="Holland S.M."/>
            <person name="Sampaio E.P."/>
            <person name="Olivier K.N."/>
            <person name="Jackson M."/>
            <person name="Zelazny A.M."/>
        </authorList>
    </citation>
    <scope>NUCLEOTIDE SEQUENCE [LARGE SCALE GENOMIC DNA]</scope>
    <source>
        <strain evidence="1 2">MAB_091912_2446</strain>
    </source>
</reference>
<gene>
    <name evidence="1" type="ORF">L833_0933</name>
</gene>
<comment type="caution">
    <text evidence="1">The sequence shown here is derived from an EMBL/GenBank/DDBJ whole genome shotgun (WGS) entry which is preliminary data.</text>
</comment>
<protein>
    <submittedName>
        <fullName evidence="1">Uncharacterized protein</fullName>
    </submittedName>
</protein>
<sequence>MVEGAEVPGGIRLSHSVPSCHDNINTGTISRQWRFGTSPGEIHRA</sequence>
<proteinExistence type="predicted"/>
<dbReference type="AlphaFoldDB" id="A0A829MC22"/>
<organism evidence="1 2">
    <name type="scientific">Mycobacteroides abscessus MAB_091912_2446</name>
    <dbReference type="NCBI Taxonomy" id="1335414"/>
    <lineage>
        <taxon>Bacteria</taxon>
        <taxon>Bacillati</taxon>
        <taxon>Actinomycetota</taxon>
        <taxon>Actinomycetes</taxon>
        <taxon>Mycobacteriales</taxon>
        <taxon>Mycobacteriaceae</taxon>
        <taxon>Mycobacteroides</taxon>
        <taxon>Mycobacteroides abscessus</taxon>
    </lineage>
</organism>